<dbReference type="Pfam" id="PF14559">
    <property type="entry name" value="TPR_19"/>
    <property type="match status" value="1"/>
</dbReference>
<accession>A0A1I7WC77</accession>
<evidence type="ECO:0000313" key="3">
    <source>
        <dbReference type="WBParaSite" id="Hba_02287"/>
    </source>
</evidence>
<protein>
    <submittedName>
        <fullName evidence="3">TPR_REGION domain-containing protein</fullName>
    </submittedName>
</protein>
<organism evidence="2 3">
    <name type="scientific">Heterorhabditis bacteriophora</name>
    <name type="common">Entomopathogenic nematode worm</name>
    <dbReference type="NCBI Taxonomy" id="37862"/>
    <lineage>
        <taxon>Eukaryota</taxon>
        <taxon>Metazoa</taxon>
        <taxon>Ecdysozoa</taxon>
        <taxon>Nematoda</taxon>
        <taxon>Chromadorea</taxon>
        <taxon>Rhabditida</taxon>
        <taxon>Rhabditina</taxon>
        <taxon>Rhabditomorpha</taxon>
        <taxon>Strongyloidea</taxon>
        <taxon>Heterorhabditidae</taxon>
        <taxon>Heterorhabditis</taxon>
    </lineage>
</organism>
<feature type="repeat" description="TPR" evidence="1">
    <location>
        <begin position="149"/>
        <end position="182"/>
    </location>
</feature>
<evidence type="ECO:0000256" key="1">
    <source>
        <dbReference type="PROSITE-ProRule" id="PRU00339"/>
    </source>
</evidence>
<dbReference type="InterPro" id="IPR052384">
    <property type="entry name" value="TMTC_O-mannosyltransferase"/>
</dbReference>
<proteinExistence type="predicted"/>
<dbReference type="Proteomes" id="UP000095283">
    <property type="component" value="Unplaced"/>
</dbReference>
<dbReference type="PROSITE" id="PS50005">
    <property type="entry name" value="TPR"/>
    <property type="match status" value="3"/>
</dbReference>
<dbReference type="SMART" id="SM00028">
    <property type="entry name" value="TPR"/>
    <property type="match status" value="3"/>
</dbReference>
<evidence type="ECO:0000313" key="2">
    <source>
        <dbReference type="Proteomes" id="UP000095283"/>
    </source>
</evidence>
<dbReference type="PANTHER" id="PTHR44216">
    <property type="entry name" value="PROTEIN O-MANNOSYL-TRANSFERASE TMTC2"/>
    <property type="match status" value="1"/>
</dbReference>
<feature type="repeat" description="TPR" evidence="1">
    <location>
        <begin position="115"/>
        <end position="148"/>
    </location>
</feature>
<keyword evidence="1" id="KW-0802">TPR repeat</keyword>
<feature type="repeat" description="TPR" evidence="1">
    <location>
        <begin position="216"/>
        <end position="249"/>
    </location>
</feature>
<dbReference type="GO" id="GO:0005789">
    <property type="term" value="C:endoplasmic reticulum membrane"/>
    <property type="evidence" value="ECO:0007669"/>
    <property type="project" value="TreeGrafter"/>
</dbReference>
<dbReference type="InterPro" id="IPR019734">
    <property type="entry name" value="TPR_rpt"/>
</dbReference>
<dbReference type="GO" id="GO:0000030">
    <property type="term" value="F:mannosyltransferase activity"/>
    <property type="evidence" value="ECO:0007669"/>
    <property type="project" value="TreeGrafter"/>
</dbReference>
<name>A0A1I7WC77_HETBA</name>
<dbReference type="PANTHER" id="PTHR44216:SF3">
    <property type="entry name" value="PROTEIN O-MANNOSYL-TRANSFERASE TMTC2"/>
    <property type="match status" value="1"/>
</dbReference>
<dbReference type="SUPFAM" id="SSF48452">
    <property type="entry name" value="TPR-like"/>
    <property type="match status" value="1"/>
</dbReference>
<dbReference type="AlphaFoldDB" id="A0A1I7WC77"/>
<dbReference type="Gene3D" id="1.25.40.10">
    <property type="entry name" value="Tetratricopeptide repeat domain"/>
    <property type="match status" value="1"/>
</dbReference>
<sequence>MYILELWNYTKANRHLSQEQIHQTGILSLQKEANMDLSLPLLMGNRLSLRHTTLISLAFFILSIHSTRTYQRNFDWKDEESLYRSAVNINPAKGNIFKVFYTRKQKSHGKLLKATLWLLNTEELLLQKNRTVEAMEWFDRALELAPNSAQVHHHIGLAHMTEGELISAESSYRKALRYDPNHADTLFSLSTLLREQGRNQESEQLLHRLTIARPNSQSLSNYGAILHLNEKFMEAEHFYKKALILTPNDNVIMQNLNKLRRAMKRKGIL</sequence>
<dbReference type="WBParaSite" id="Hba_02287">
    <property type="protein sequence ID" value="Hba_02287"/>
    <property type="gene ID" value="Hba_02287"/>
</dbReference>
<reference evidence="3" key="1">
    <citation type="submission" date="2016-11" db="UniProtKB">
        <authorList>
            <consortium name="WormBaseParasite"/>
        </authorList>
    </citation>
    <scope>IDENTIFICATION</scope>
</reference>
<dbReference type="GO" id="GO:0035269">
    <property type="term" value="P:protein O-linked glycosylation via mannose"/>
    <property type="evidence" value="ECO:0007669"/>
    <property type="project" value="TreeGrafter"/>
</dbReference>
<keyword evidence="2" id="KW-1185">Reference proteome</keyword>
<dbReference type="InterPro" id="IPR011990">
    <property type="entry name" value="TPR-like_helical_dom_sf"/>
</dbReference>